<dbReference type="InterPro" id="IPR041633">
    <property type="entry name" value="Polbeta"/>
</dbReference>
<comment type="caution">
    <text evidence="2">The sequence shown here is derived from an EMBL/GenBank/DDBJ whole genome shotgun (WGS) entry which is preliminary data.</text>
</comment>
<dbReference type="SUPFAM" id="SSF81301">
    <property type="entry name" value="Nucleotidyltransferase"/>
    <property type="match status" value="1"/>
</dbReference>
<dbReference type="InterPro" id="IPR052930">
    <property type="entry name" value="TA_antitoxin_MntA"/>
</dbReference>
<dbReference type="EMBL" id="PHUJ01000003">
    <property type="protein sequence ID" value="PKB29986.1"/>
    <property type="molecule type" value="Genomic_DNA"/>
</dbReference>
<sequence length="133" mass="14362">MTVVDPDLGPVFTAHDVAVAYLFGSRATGTARPDSDHDVAVLFAGEPAPVATELLAADLAARLGTGVDVVDLGRAGLELRGRVAESGRLLFSADEVARVRFEVDARMRWIEFRPVLEETTRSFLARVAREGLR</sequence>
<organism evidence="2 3">
    <name type="scientific">Pseudonocardia alni</name>
    <name type="common">Amycolata alni</name>
    <dbReference type="NCBI Taxonomy" id="33907"/>
    <lineage>
        <taxon>Bacteria</taxon>
        <taxon>Bacillati</taxon>
        <taxon>Actinomycetota</taxon>
        <taxon>Actinomycetes</taxon>
        <taxon>Pseudonocardiales</taxon>
        <taxon>Pseudonocardiaceae</taxon>
        <taxon>Pseudonocardia</taxon>
    </lineage>
</organism>
<gene>
    <name evidence="2" type="ORF">ATL51_1636</name>
</gene>
<dbReference type="NCBIfam" id="NF047752">
    <property type="entry name" value="MntA_antitoxin"/>
    <property type="match status" value="1"/>
</dbReference>
<reference evidence="2 3" key="1">
    <citation type="submission" date="2017-11" db="EMBL/GenBank/DDBJ databases">
        <title>Sequencing the genomes of 1000 actinobacteria strains.</title>
        <authorList>
            <person name="Klenk H.-P."/>
        </authorList>
    </citation>
    <scope>NUCLEOTIDE SEQUENCE [LARGE SCALE GENOMIC DNA]</scope>
    <source>
        <strain evidence="2 3">DSM 44104</strain>
    </source>
</reference>
<evidence type="ECO:0000313" key="2">
    <source>
        <dbReference type="EMBL" id="PKB29986.1"/>
    </source>
</evidence>
<evidence type="ECO:0000313" key="3">
    <source>
        <dbReference type="Proteomes" id="UP000232453"/>
    </source>
</evidence>
<proteinExistence type="predicted"/>
<dbReference type="RefSeq" id="WP_100878195.1">
    <property type="nucleotide sequence ID" value="NZ_CP052771.1"/>
</dbReference>
<dbReference type="Gene3D" id="3.30.460.10">
    <property type="entry name" value="Beta Polymerase, domain 2"/>
    <property type="match status" value="1"/>
</dbReference>
<dbReference type="CDD" id="cd05403">
    <property type="entry name" value="NT_KNTase_like"/>
    <property type="match status" value="1"/>
</dbReference>
<dbReference type="AlphaFoldDB" id="A0AA44UMJ6"/>
<dbReference type="Pfam" id="PF18765">
    <property type="entry name" value="Polbeta"/>
    <property type="match status" value="1"/>
</dbReference>
<dbReference type="InterPro" id="IPR043519">
    <property type="entry name" value="NT_sf"/>
</dbReference>
<evidence type="ECO:0000259" key="1">
    <source>
        <dbReference type="Pfam" id="PF18765"/>
    </source>
</evidence>
<name>A0AA44UMJ6_PSEA5</name>
<dbReference type="PANTHER" id="PTHR43852">
    <property type="entry name" value="NUCLEOTIDYLTRANSFERASE"/>
    <property type="match status" value="1"/>
</dbReference>
<protein>
    <submittedName>
        <fullName evidence="2">Nucleotidyltransferase-like protein</fullName>
    </submittedName>
</protein>
<dbReference type="Proteomes" id="UP000232453">
    <property type="component" value="Unassembled WGS sequence"/>
</dbReference>
<accession>A0AA44UMJ6</accession>
<feature type="domain" description="Polymerase beta nucleotidyltransferase" evidence="1">
    <location>
        <begin position="13"/>
        <end position="95"/>
    </location>
</feature>
<dbReference type="PANTHER" id="PTHR43852:SF3">
    <property type="entry name" value="NUCLEOTIDYLTRANSFERASE"/>
    <property type="match status" value="1"/>
</dbReference>